<dbReference type="SUPFAM" id="SSF81321">
    <property type="entry name" value="Family A G protein-coupled receptor-like"/>
    <property type="match status" value="1"/>
</dbReference>
<dbReference type="PANTHER" id="PTHR24248">
    <property type="entry name" value="ADRENERGIC RECEPTOR-RELATED G-PROTEIN COUPLED RECEPTOR"/>
    <property type="match status" value="1"/>
</dbReference>
<feature type="compositionally biased region" description="Basic and acidic residues" evidence="10">
    <location>
        <begin position="127"/>
        <end position="159"/>
    </location>
</feature>
<evidence type="ECO:0000256" key="11">
    <source>
        <dbReference type="SAM" id="Phobius"/>
    </source>
</evidence>
<feature type="domain" description="G-protein coupled receptors family 1 profile" evidence="12">
    <location>
        <begin position="395"/>
        <end position="437"/>
    </location>
</feature>
<evidence type="ECO:0000256" key="6">
    <source>
        <dbReference type="ARBA" id="ARBA00023136"/>
    </source>
</evidence>
<dbReference type="InterPro" id="IPR017452">
    <property type="entry name" value="GPCR_Rhodpsn_7TM"/>
</dbReference>
<feature type="region of interest" description="Disordered" evidence="10">
    <location>
        <begin position="122"/>
        <end position="159"/>
    </location>
</feature>
<evidence type="ECO:0000256" key="4">
    <source>
        <dbReference type="ARBA" id="ARBA00022989"/>
    </source>
</evidence>
<feature type="region of interest" description="Disordered" evidence="10">
    <location>
        <begin position="274"/>
        <end position="300"/>
    </location>
</feature>
<organism evidence="13 14">
    <name type="scientific">Paralvinella palmiformis</name>
    <dbReference type="NCBI Taxonomy" id="53620"/>
    <lineage>
        <taxon>Eukaryota</taxon>
        <taxon>Metazoa</taxon>
        <taxon>Spiralia</taxon>
        <taxon>Lophotrochozoa</taxon>
        <taxon>Annelida</taxon>
        <taxon>Polychaeta</taxon>
        <taxon>Sedentaria</taxon>
        <taxon>Canalipalpata</taxon>
        <taxon>Terebellida</taxon>
        <taxon>Terebelliformia</taxon>
        <taxon>Alvinellidae</taxon>
        <taxon>Paralvinella</taxon>
    </lineage>
</organism>
<keyword evidence="5" id="KW-0297">G-protein coupled receptor</keyword>
<protein>
    <recommendedName>
        <fullName evidence="12">G-protein coupled receptors family 1 profile domain-containing protein</fullName>
    </recommendedName>
</protein>
<feature type="compositionally biased region" description="Basic and acidic residues" evidence="10">
    <location>
        <begin position="201"/>
        <end position="211"/>
    </location>
</feature>
<accession>A0AAD9N5T6</accession>
<dbReference type="EMBL" id="JAODUP010000176">
    <property type="protein sequence ID" value="KAK2158137.1"/>
    <property type="molecule type" value="Genomic_DNA"/>
</dbReference>
<dbReference type="PRINTS" id="PR00237">
    <property type="entry name" value="GPCRRHODOPSN"/>
</dbReference>
<dbReference type="Proteomes" id="UP001208570">
    <property type="component" value="Unassembled WGS sequence"/>
</dbReference>
<dbReference type="GO" id="GO:0045202">
    <property type="term" value="C:synapse"/>
    <property type="evidence" value="ECO:0007669"/>
    <property type="project" value="GOC"/>
</dbReference>
<evidence type="ECO:0000256" key="8">
    <source>
        <dbReference type="ARBA" id="ARBA00023170"/>
    </source>
</evidence>
<dbReference type="PANTHER" id="PTHR24248:SF125">
    <property type="entry name" value="DOPAMINE D2-LIKE RECEPTOR"/>
    <property type="match status" value="1"/>
</dbReference>
<feature type="region of interest" description="Disordered" evidence="10">
    <location>
        <begin position="230"/>
        <end position="254"/>
    </location>
</feature>
<comment type="caution">
    <text evidence="13">The sequence shown here is derived from an EMBL/GenBank/DDBJ whole genome shotgun (WGS) entry which is preliminary data.</text>
</comment>
<evidence type="ECO:0000256" key="7">
    <source>
        <dbReference type="ARBA" id="ARBA00023157"/>
    </source>
</evidence>
<comment type="subcellular location">
    <subcellularLocation>
        <location evidence="1">Cell membrane</location>
        <topology evidence="1">Multi-pass membrane protein</topology>
    </subcellularLocation>
</comment>
<feature type="region of interest" description="Disordered" evidence="10">
    <location>
        <begin position="188"/>
        <end position="214"/>
    </location>
</feature>
<proteinExistence type="predicted"/>
<keyword evidence="14" id="KW-1185">Reference proteome</keyword>
<evidence type="ECO:0000259" key="12">
    <source>
        <dbReference type="PROSITE" id="PS50262"/>
    </source>
</evidence>
<evidence type="ECO:0000256" key="10">
    <source>
        <dbReference type="SAM" id="MobiDB-lite"/>
    </source>
</evidence>
<dbReference type="InterPro" id="IPR000276">
    <property type="entry name" value="GPCR_Rhodpsn"/>
</dbReference>
<keyword evidence="3 11" id="KW-0812">Transmembrane</keyword>
<keyword evidence="2" id="KW-1003">Cell membrane</keyword>
<reference evidence="13" key="1">
    <citation type="journal article" date="2023" name="Mol. Biol. Evol.">
        <title>Third-Generation Sequencing Reveals the Adaptive Role of the Epigenome in Three Deep-Sea Polychaetes.</title>
        <authorList>
            <person name="Perez M."/>
            <person name="Aroh O."/>
            <person name="Sun Y."/>
            <person name="Lan Y."/>
            <person name="Juniper S.K."/>
            <person name="Young C.R."/>
            <person name="Angers B."/>
            <person name="Qian P.Y."/>
        </authorList>
    </citation>
    <scope>NUCLEOTIDE SEQUENCE</scope>
    <source>
        <strain evidence="13">P08H-3</strain>
    </source>
</reference>
<dbReference type="Pfam" id="PF00001">
    <property type="entry name" value="7tm_1"/>
    <property type="match status" value="1"/>
</dbReference>
<evidence type="ECO:0000313" key="14">
    <source>
        <dbReference type="Proteomes" id="UP001208570"/>
    </source>
</evidence>
<keyword evidence="9" id="KW-0807">Transducer</keyword>
<feature type="transmembrane region" description="Helical" evidence="11">
    <location>
        <begin position="416"/>
        <end position="438"/>
    </location>
</feature>
<evidence type="ECO:0000256" key="5">
    <source>
        <dbReference type="ARBA" id="ARBA00023040"/>
    </source>
</evidence>
<gene>
    <name evidence="13" type="ORF">LSH36_176g04035</name>
</gene>
<evidence type="ECO:0000256" key="1">
    <source>
        <dbReference type="ARBA" id="ARBA00004651"/>
    </source>
</evidence>
<dbReference type="GO" id="GO:0005886">
    <property type="term" value="C:plasma membrane"/>
    <property type="evidence" value="ECO:0007669"/>
    <property type="project" value="UniProtKB-SubCell"/>
</dbReference>
<keyword evidence="4 11" id="KW-1133">Transmembrane helix</keyword>
<feature type="transmembrane region" description="Helical" evidence="11">
    <location>
        <begin position="380"/>
        <end position="404"/>
    </location>
</feature>
<evidence type="ECO:0000256" key="3">
    <source>
        <dbReference type="ARBA" id="ARBA00022692"/>
    </source>
</evidence>
<dbReference type="Gene3D" id="1.20.1070.10">
    <property type="entry name" value="Rhodopsin 7-helix transmembrane proteins"/>
    <property type="match status" value="1"/>
</dbReference>
<dbReference type="AlphaFoldDB" id="A0AAD9N5T6"/>
<evidence type="ECO:0000256" key="2">
    <source>
        <dbReference type="ARBA" id="ARBA00022475"/>
    </source>
</evidence>
<evidence type="ECO:0000313" key="13">
    <source>
        <dbReference type="EMBL" id="KAK2158137.1"/>
    </source>
</evidence>
<sequence length="601" mass="64902">MNLRDTLSDHVTSFLSSLHPGIATGSSNLANAGNRPSVATSSGANHCEILTDLEWTTSWSRDDEETASDKSRVHDRDGSVLRQSVNGSDRHLYGADSQAYDRADIRSTYYDVFDWVSGSAATRRGGHVTDGRDDADSRLVPEAARADSDTASIEHPERRTSAISSVARSKRTLGAMIAVSSTSGHPVYGLPVSSGQSSSRIHRDSLDDRSTNRTASLTDYVSETIHNAFGANDSHGAEHVQSGSFERPNQDGVASVLPSSASRLANGDDWRAGGRTALDQSSSPFEFGQSRAPSVLTSRPDDVTGLAETGTSVSSTPFPGYVNVNNISFDGLLDHYLGNFTSPCIDWTTNGTCLYGNGTAMNATVTWSDGGDVIAPPIRLWTLFLLIFPLFTVFGNILVVMSVYKEKSLRTVTNYFIVSLAIADIMVAVLVMPLAVYVEDSLRLKSIEFEYVIVRGLRQTLFLGSPYLGYEAVVVPSLIVPGTPPNGSIRETLEPARAVDRISGIPSSPVGDINGLHRVEGDNMVITSSANNQARLCRPPSWITLDNHVMYNRPIGTFIDKPGVRDASRRPDGYLRIIESGRLERSGTNRSSALATREGSF</sequence>
<dbReference type="PROSITE" id="PS50262">
    <property type="entry name" value="G_PROTEIN_RECEP_F1_2"/>
    <property type="match status" value="1"/>
</dbReference>
<name>A0AAD9N5T6_9ANNE</name>
<keyword evidence="8" id="KW-0675">Receptor</keyword>
<evidence type="ECO:0000256" key="9">
    <source>
        <dbReference type="ARBA" id="ARBA00023224"/>
    </source>
</evidence>
<keyword evidence="6 11" id="KW-0472">Membrane</keyword>
<keyword evidence="7" id="KW-1015">Disulfide bond</keyword>
<dbReference type="GO" id="GO:0001591">
    <property type="term" value="F:dopamine neurotransmitter receptor activity, coupled via Gi/Go"/>
    <property type="evidence" value="ECO:0007669"/>
    <property type="project" value="TreeGrafter"/>
</dbReference>
<dbReference type="GO" id="GO:0004930">
    <property type="term" value="F:G protein-coupled receptor activity"/>
    <property type="evidence" value="ECO:0007669"/>
    <property type="project" value="UniProtKB-KW"/>
</dbReference>